<evidence type="ECO:0000313" key="4">
    <source>
        <dbReference type="Proteomes" id="UP000711614"/>
    </source>
</evidence>
<dbReference type="RefSeq" id="WP_209679150.1">
    <property type="nucleotide sequence ID" value="NZ_JAGIOI010000001.1"/>
</dbReference>
<evidence type="ECO:0000313" key="3">
    <source>
        <dbReference type="EMBL" id="MBP2412717.1"/>
    </source>
</evidence>
<comment type="caution">
    <text evidence="3">The sequence shown here is derived from an EMBL/GenBank/DDBJ whole genome shotgun (WGS) entry which is preliminary data.</text>
</comment>
<feature type="transmembrane region" description="Helical" evidence="2">
    <location>
        <begin position="378"/>
        <end position="397"/>
    </location>
</feature>
<feature type="compositionally biased region" description="Polar residues" evidence="1">
    <location>
        <begin position="1"/>
        <end position="13"/>
    </location>
</feature>
<feature type="transmembrane region" description="Helical" evidence="2">
    <location>
        <begin position="213"/>
        <end position="240"/>
    </location>
</feature>
<keyword evidence="2" id="KW-0812">Transmembrane</keyword>
<feature type="transmembrane region" description="Helical" evidence="2">
    <location>
        <begin position="119"/>
        <end position="137"/>
    </location>
</feature>
<feature type="transmembrane region" description="Helical" evidence="2">
    <location>
        <begin position="341"/>
        <end position="358"/>
    </location>
</feature>
<accession>A0ABS4YV97</accession>
<sequence>MQETPPSGSSTPQPLIVPSRSDPLLSAMTEPVGGPLGRRTAPGVVKPGFFTVERVLVLVTAAAALLAVVLKGHCRTSGWATPDQYSTVCYSVFPNAFLDGQLEKLVPFFSQGSPFDGPVLAGWVAGAAAWLTSAAGGGPVRQLAFFDVNAALIALLWILTVVVAARTAGRRSWDAAIIAASPVLILTAYVSWDFWAVAPVALALYFFARGRAVASGAALGVAAMAAPYPVVILLALLFLGIRAGALTKMLELLAAALVSWLLVLAPVMLFNPPAFADHVKQMMAAEPTESSIYGGYNLVAQRLGLDEMHVGTVNALSAVLLVVLVLGIMALAFYAPHPPRVGQLLFVAVAGYVVLSKDTEPWHAMWLVPLAALALPKWRPVLLWQAAVVAHFIALMLFRSKGLGNLGNQHAIDMPYFLLAAMISMLATCALAAMVVRDIYAPEHDVVARGGQDPQGGVLDPAPARAPHA</sequence>
<feature type="transmembrane region" description="Helical" evidence="2">
    <location>
        <begin position="177"/>
        <end position="207"/>
    </location>
</feature>
<feature type="transmembrane region" description="Helical" evidence="2">
    <location>
        <begin position="252"/>
        <end position="270"/>
    </location>
</feature>
<reference evidence="3 4" key="1">
    <citation type="submission" date="2021-03" db="EMBL/GenBank/DDBJ databases">
        <title>Sequencing the genomes of 1000 actinobacteria strains.</title>
        <authorList>
            <person name="Klenk H.-P."/>
        </authorList>
    </citation>
    <scope>NUCLEOTIDE SEQUENCE [LARGE SCALE GENOMIC DNA]</scope>
    <source>
        <strain evidence="3 4">DSM 16005</strain>
    </source>
</reference>
<keyword evidence="2" id="KW-1133">Transmembrane helix</keyword>
<protein>
    <submittedName>
        <fullName evidence="3">Membrane protein</fullName>
    </submittedName>
</protein>
<feature type="region of interest" description="Disordered" evidence="1">
    <location>
        <begin position="1"/>
        <end position="21"/>
    </location>
</feature>
<feature type="transmembrane region" description="Helical" evidence="2">
    <location>
        <begin position="417"/>
        <end position="436"/>
    </location>
</feature>
<evidence type="ECO:0000256" key="1">
    <source>
        <dbReference type="SAM" id="MobiDB-lite"/>
    </source>
</evidence>
<name>A0ABS4YV97_9MICC</name>
<organism evidence="3 4">
    <name type="scientific">Arthrobacter stackebrandtii</name>
    <dbReference type="NCBI Taxonomy" id="272161"/>
    <lineage>
        <taxon>Bacteria</taxon>
        <taxon>Bacillati</taxon>
        <taxon>Actinomycetota</taxon>
        <taxon>Actinomycetes</taxon>
        <taxon>Micrococcales</taxon>
        <taxon>Micrococcaceae</taxon>
        <taxon>Arthrobacter</taxon>
    </lineage>
</organism>
<feature type="transmembrane region" description="Helical" evidence="2">
    <location>
        <begin position="48"/>
        <end position="70"/>
    </location>
</feature>
<proteinExistence type="predicted"/>
<dbReference type="Proteomes" id="UP000711614">
    <property type="component" value="Unassembled WGS sequence"/>
</dbReference>
<gene>
    <name evidence="3" type="ORF">JOF48_001516</name>
</gene>
<keyword evidence="4" id="KW-1185">Reference proteome</keyword>
<keyword evidence="2" id="KW-0472">Membrane</keyword>
<feature type="transmembrane region" description="Helical" evidence="2">
    <location>
        <begin position="315"/>
        <end position="334"/>
    </location>
</feature>
<evidence type="ECO:0000256" key="2">
    <source>
        <dbReference type="SAM" id="Phobius"/>
    </source>
</evidence>
<feature type="transmembrane region" description="Helical" evidence="2">
    <location>
        <begin position="143"/>
        <end position="165"/>
    </location>
</feature>
<dbReference type="EMBL" id="JAGIOI010000001">
    <property type="protein sequence ID" value="MBP2412717.1"/>
    <property type="molecule type" value="Genomic_DNA"/>
</dbReference>